<comment type="caution">
    <text evidence="1">The sequence shown here is derived from an EMBL/GenBank/DDBJ whole genome shotgun (WGS) entry which is preliminary data.</text>
</comment>
<protein>
    <submittedName>
        <fullName evidence="1">Secretion ATPase</fullName>
    </submittedName>
</protein>
<organism evidence="1 2">
    <name type="scientific">Candidatus Pantoea communis</name>
    <dbReference type="NCBI Taxonomy" id="2608354"/>
    <lineage>
        <taxon>Bacteria</taxon>
        <taxon>Pseudomonadati</taxon>
        <taxon>Pseudomonadota</taxon>
        <taxon>Gammaproteobacteria</taxon>
        <taxon>Enterobacterales</taxon>
        <taxon>Erwiniaceae</taxon>
        <taxon>Pantoea</taxon>
    </lineage>
</organism>
<evidence type="ECO:0000313" key="1">
    <source>
        <dbReference type="EMBL" id="NIG21499.1"/>
    </source>
</evidence>
<dbReference type="Proteomes" id="UP001515780">
    <property type="component" value="Unassembled WGS sequence"/>
</dbReference>
<proteinExistence type="predicted"/>
<gene>
    <name evidence="1" type="ORF">F3J37_22785</name>
</gene>
<name>A0ABX0RWL9_9GAMM</name>
<keyword evidence="2" id="KW-1185">Reference proteome</keyword>
<dbReference type="EMBL" id="VWXC01000022">
    <property type="protein sequence ID" value="NIG21499.1"/>
    <property type="molecule type" value="Genomic_DNA"/>
</dbReference>
<accession>A0ABX0RWL9</accession>
<reference evidence="1 2" key="1">
    <citation type="journal article" date="2019" name="bioRxiv">
        <title>Bacteria contribute to plant secondary compound degradation in a generalist herbivore system.</title>
        <authorList>
            <person name="Francoeur C.B."/>
            <person name="Khadempour L."/>
            <person name="Moreira-Soto R.D."/>
            <person name="Gotting K."/>
            <person name="Book A.J."/>
            <person name="Pinto-Tomas A.A."/>
            <person name="Keefover-Ring K."/>
            <person name="Currie C.R."/>
        </authorList>
    </citation>
    <scope>NUCLEOTIDE SEQUENCE [LARGE SCALE GENOMIC DNA]</scope>
    <source>
        <strain evidence="1">Al-1710</strain>
    </source>
</reference>
<evidence type="ECO:0000313" key="2">
    <source>
        <dbReference type="Proteomes" id="UP001515780"/>
    </source>
</evidence>
<sequence length="38" mass="4219">MINEASVNQAIRALNITRIIVAHRKSTAETADRIITLN</sequence>